<accession>A0AAD7UGB9</accession>
<gene>
    <name evidence="3" type="ORF">CTAYLR_006953</name>
</gene>
<evidence type="ECO:0000259" key="2">
    <source>
        <dbReference type="Pfam" id="PF07766"/>
    </source>
</evidence>
<keyword evidence="4" id="KW-1185">Reference proteome</keyword>
<evidence type="ECO:0000313" key="3">
    <source>
        <dbReference type="EMBL" id="KAJ8603286.1"/>
    </source>
</evidence>
<evidence type="ECO:0000313" key="4">
    <source>
        <dbReference type="Proteomes" id="UP001230188"/>
    </source>
</evidence>
<dbReference type="GO" id="GO:0043022">
    <property type="term" value="F:ribosome binding"/>
    <property type="evidence" value="ECO:0007669"/>
    <property type="project" value="InterPro"/>
</dbReference>
<reference evidence="3" key="1">
    <citation type="submission" date="2023-01" db="EMBL/GenBank/DDBJ databases">
        <title>Metagenome sequencing of chrysophaentin producing Chrysophaeum taylorii.</title>
        <authorList>
            <person name="Davison J."/>
            <person name="Bewley C."/>
        </authorList>
    </citation>
    <scope>NUCLEOTIDE SEQUENCE</scope>
    <source>
        <strain evidence="3">NIES-1699</strain>
    </source>
</reference>
<name>A0AAD7UGB9_9STRA</name>
<dbReference type="EMBL" id="JAQMWT010000358">
    <property type="protein sequence ID" value="KAJ8603286.1"/>
    <property type="molecule type" value="Genomic_DNA"/>
</dbReference>
<feature type="transmembrane region" description="Helical" evidence="1">
    <location>
        <begin position="590"/>
        <end position="612"/>
    </location>
</feature>
<dbReference type="Pfam" id="PF07766">
    <property type="entry name" value="LETM1_RBD"/>
    <property type="match status" value="1"/>
</dbReference>
<proteinExistence type="predicted"/>
<keyword evidence="1" id="KW-1133">Transmembrane helix</keyword>
<feature type="domain" description="Letm1 RBD" evidence="2">
    <location>
        <begin position="571"/>
        <end position="635"/>
    </location>
</feature>
<dbReference type="Proteomes" id="UP001230188">
    <property type="component" value="Unassembled WGS sequence"/>
</dbReference>
<sequence>MLLLIFGGVARAFVRPLPETPVAPRGRLVRWTAATTRETAAVENAPSSSASAKKKKNGARLEALAAAVEEQQEVPSRTRRLRDAVWSREAMDDLVAAEFALRLELSDEASESGLESSSGPDFERLSEQLARRVVEVGSGAGATAMGSEERDELGVRMRETGRGLDAAALRQAAVREKRQEVLASREEWVAPINETLGDRVKRWSRDALVDVTRRSDAVAELGRLAVRSSRTENRTAVLYVRGDGSVDWEGALQGARAATAFSRDLWRRINGVVDDLDDDDSEGSTSYSEVVLNKTLKRREAWRDAETRRRLVGATDAALEAAGSRRRLSEILATRDLPRSNYRAAEAELRAAEARMALADLDLALERACAVLEADVDRCESDLDRRAVAEFSLLDAQVVSLLRDAAYDPTILEPELAILSREVTDFCTRLGVASRDTLEVSDEADALLAARRAVVDAELASVASADDNFFFRPLRQPFARDDDDEPVFAFPRLWVARDRDAAQQRILLLLGLGDKDGTTNKPGARLLAGLEKIRAQAARGLAFYADGSKLLAADVAFCLSLLGRAFNGETLAQREVRVLRRTLKDLSTTVPFIIILLIPLSPIGHVLVFGAIQRFFPEFFPSCYTERRQNLVRLYSSAERYEPWDQRSNLKNRLFFFKNNNRRNTT</sequence>
<dbReference type="InterPro" id="IPR033122">
    <property type="entry name" value="LETM1-like_RBD"/>
</dbReference>
<keyword evidence="1" id="KW-0812">Transmembrane</keyword>
<dbReference type="AlphaFoldDB" id="A0AAD7UGB9"/>
<keyword evidence="1" id="KW-0472">Membrane</keyword>
<protein>
    <recommendedName>
        <fullName evidence="2">Letm1 RBD domain-containing protein</fullName>
    </recommendedName>
</protein>
<evidence type="ECO:0000256" key="1">
    <source>
        <dbReference type="SAM" id="Phobius"/>
    </source>
</evidence>
<organism evidence="3 4">
    <name type="scientific">Chrysophaeum taylorii</name>
    <dbReference type="NCBI Taxonomy" id="2483200"/>
    <lineage>
        <taxon>Eukaryota</taxon>
        <taxon>Sar</taxon>
        <taxon>Stramenopiles</taxon>
        <taxon>Ochrophyta</taxon>
        <taxon>Pelagophyceae</taxon>
        <taxon>Pelagomonadales</taxon>
        <taxon>Pelagomonadaceae</taxon>
        <taxon>Chrysophaeum</taxon>
    </lineage>
</organism>
<comment type="caution">
    <text evidence="3">The sequence shown here is derived from an EMBL/GenBank/DDBJ whole genome shotgun (WGS) entry which is preliminary data.</text>
</comment>